<keyword evidence="3" id="KW-0819">tRNA processing</keyword>
<evidence type="ECO:0000313" key="6">
    <source>
        <dbReference type="Proteomes" id="UP000092555"/>
    </source>
</evidence>
<comment type="subcellular location">
    <subcellularLocation>
        <location evidence="1">Nucleus</location>
    </subcellularLocation>
</comment>
<dbReference type="Gene3D" id="3.20.20.140">
    <property type="entry name" value="Metal-dependent hydrolases"/>
    <property type="match status" value="1"/>
</dbReference>
<dbReference type="GeneID" id="30031782"/>
<evidence type="ECO:0000313" key="5">
    <source>
        <dbReference type="EMBL" id="OBA20911.1"/>
    </source>
</evidence>
<dbReference type="Pfam" id="PF01876">
    <property type="entry name" value="RNase_P_p30"/>
    <property type="match status" value="1"/>
</dbReference>
<comment type="caution">
    <text evidence="5">The sequence shown here is derived from an EMBL/GenBank/DDBJ whole genome shotgun (WGS) entry which is preliminary data.</text>
</comment>
<evidence type="ECO:0000256" key="2">
    <source>
        <dbReference type="ARBA" id="ARBA00007331"/>
    </source>
</evidence>
<organism evidence="5 6">
    <name type="scientific">Metschnikowia bicuspidata var. bicuspidata NRRL YB-4993</name>
    <dbReference type="NCBI Taxonomy" id="869754"/>
    <lineage>
        <taxon>Eukaryota</taxon>
        <taxon>Fungi</taxon>
        <taxon>Dikarya</taxon>
        <taxon>Ascomycota</taxon>
        <taxon>Saccharomycotina</taxon>
        <taxon>Pichiomycetes</taxon>
        <taxon>Metschnikowiaceae</taxon>
        <taxon>Metschnikowia</taxon>
    </lineage>
</organism>
<keyword evidence="6" id="KW-1185">Reference proteome</keyword>
<sequence length="318" mass="34590">MYDINVPWPSSSYALEPSPAELTNFYNTIAMLHSFGYNYLAINFIVDEAVKLPVNSPSKLNPVPMAELRKRFGAFSKLRLFSRITLVVSDPAKAQSILKINNTGAFDIVAVQPTTEKALQLTVTNLDIDLLSLPMASRLPFFLKHKTVGLALAKGVKFEICYSGLIAGPAGYESSTALGASGHISRKNFFSNCLQLIRASRCRGLVFSSGATEPLHVRNYADVLAIMNSLGLKVSNSKEGFLAHPESVLVKGRLRIKSHKQTVIVGDEAGTDSRAGALFGGEDSKNGVLDDYKKKKGAGKRSLEHQADRAKRVKTMSV</sequence>
<dbReference type="AlphaFoldDB" id="A0A1A0HA70"/>
<dbReference type="SUPFAM" id="SSF89550">
    <property type="entry name" value="PHP domain-like"/>
    <property type="match status" value="1"/>
</dbReference>
<dbReference type="STRING" id="869754.A0A1A0HA70"/>
<dbReference type="OrthoDB" id="17948at2759"/>
<protein>
    <submittedName>
        <fullName evidence="5">PHP domain-like protein</fullName>
    </submittedName>
</protein>
<feature type="compositionally biased region" description="Basic and acidic residues" evidence="4">
    <location>
        <begin position="301"/>
        <end position="310"/>
    </location>
</feature>
<dbReference type="EMBL" id="LXTC01000003">
    <property type="protein sequence ID" value="OBA20911.1"/>
    <property type="molecule type" value="Genomic_DNA"/>
</dbReference>
<gene>
    <name evidence="5" type="ORF">METBIDRAFT_78038</name>
</gene>
<evidence type="ECO:0000256" key="4">
    <source>
        <dbReference type="SAM" id="MobiDB-lite"/>
    </source>
</evidence>
<comment type="similarity">
    <text evidence="2">Belongs to the eukaryotic/archaeal RNase P protein component 3 family.</text>
</comment>
<name>A0A1A0HA70_9ASCO</name>
<dbReference type="InterPro" id="IPR016195">
    <property type="entry name" value="Pol/histidinol_Pase-like"/>
</dbReference>
<dbReference type="PANTHER" id="PTHR13031:SF0">
    <property type="entry name" value="RIBONUCLEASE P PROTEIN SUBUNIT P30"/>
    <property type="match status" value="1"/>
</dbReference>
<feature type="region of interest" description="Disordered" evidence="4">
    <location>
        <begin position="290"/>
        <end position="318"/>
    </location>
</feature>
<dbReference type="GO" id="GO:0008033">
    <property type="term" value="P:tRNA processing"/>
    <property type="evidence" value="ECO:0007669"/>
    <property type="project" value="UniProtKB-KW"/>
</dbReference>
<proteinExistence type="inferred from homology"/>
<dbReference type="RefSeq" id="XP_018711421.1">
    <property type="nucleotide sequence ID" value="XM_018858806.1"/>
</dbReference>
<evidence type="ECO:0000256" key="1">
    <source>
        <dbReference type="ARBA" id="ARBA00004123"/>
    </source>
</evidence>
<dbReference type="InterPro" id="IPR002738">
    <property type="entry name" value="RNase_P_p30"/>
</dbReference>
<evidence type="ECO:0000256" key="3">
    <source>
        <dbReference type="ARBA" id="ARBA00022694"/>
    </source>
</evidence>
<dbReference type="GO" id="GO:0005655">
    <property type="term" value="C:nucleolar ribonuclease P complex"/>
    <property type="evidence" value="ECO:0007669"/>
    <property type="project" value="TreeGrafter"/>
</dbReference>
<reference evidence="5 6" key="1">
    <citation type="submission" date="2016-05" db="EMBL/GenBank/DDBJ databases">
        <title>Comparative genomics of biotechnologically important yeasts.</title>
        <authorList>
            <consortium name="DOE Joint Genome Institute"/>
            <person name="Riley R."/>
            <person name="Haridas S."/>
            <person name="Wolfe K.H."/>
            <person name="Lopes M.R."/>
            <person name="Hittinger C.T."/>
            <person name="Goker M."/>
            <person name="Salamov A."/>
            <person name="Wisecaver J."/>
            <person name="Long T.M."/>
            <person name="Aerts A.L."/>
            <person name="Barry K."/>
            <person name="Choi C."/>
            <person name="Clum A."/>
            <person name="Coughlan A.Y."/>
            <person name="Deshpande S."/>
            <person name="Douglass A.P."/>
            <person name="Hanson S.J."/>
            <person name="Klenk H.-P."/>
            <person name="LaButti K."/>
            <person name="Lapidus A."/>
            <person name="Lindquist E."/>
            <person name="Lipzen A."/>
            <person name="Meier-kolthoff J.P."/>
            <person name="Ohm R.A."/>
            <person name="Otillar R.P."/>
            <person name="Pangilinan J."/>
            <person name="Peng Y."/>
            <person name="Rokas A."/>
            <person name="Rosa C.A."/>
            <person name="Scheuner C."/>
            <person name="Sibirny A.A."/>
            <person name="Slot J.C."/>
            <person name="Stielow J.B."/>
            <person name="Sun H."/>
            <person name="Kurtzman C.P."/>
            <person name="Blackwell M."/>
            <person name="Grigoriev I.V."/>
            <person name="Jeffries T.W."/>
        </authorList>
    </citation>
    <scope>NUCLEOTIDE SEQUENCE [LARGE SCALE GENOMIC DNA]</scope>
    <source>
        <strain evidence="5 6">NRRL YB-4993</strain>
    </source>
</reference>
<dbReference type="GO" id="GO:0003723">
    <property type="term" value="F:RNA binding"/>
    <property type="evidence" value="ECO:0007669"/>
    <property type="project" value="TreeGrafter"/>
</dbReference>
<dbReference type="PANTHER" id="PTHR13031">
    <property type="entry name" value="RIBONUCLEASE P SUBUNIT P30"/>
    <property type="match status" value="1"/>
</dbReference>
<accession>A0A1A0HA70</accession>
<dbReference type="Proteomes" id="UP000092555">
    <property type="component" value="Unassembled WGS sequence"/>
</dbReference>